<dbReference type="EMBL" id="CP014323">
    <property type="protein sequence ID" value="AMJ99500.1"/>
    <property type="molecule type" value="Genomic_DNA"/>
</dbReference>
<feature type="domain" description="Transposase IS4-like" evidence="1">
    <location>
        <begin position="126"/>
        <end position="352"/>
    </location>
</feature>
<proteinExistence type="predicted"/>
<dbReference type="AlphaFoldDB" id="A0A126Q3B2"/>
<dbReference type="GO" id="GO:0006313">
    <property type="term" value="P:DNA transposition"/>
    <property type="evidence" value="ECO:0007669"/>
    <property type="project" value="InterPro"/>
</dbReference>
<evidence type="ECO:0000259" key="2">
    <source>
        <dbReference type="Pfam" id="PF13006"/>
    </source>
</evidence>
<sequence length="442" mass="50767">MSLLTNLDDTFAHAEDLNAINKLMSLIDPELLQQAYALSGVATVRRRRLPLDSVVFTIVGMSLFRSDPVWDIANKLDISLPGKNRFVAPSAVVQARQRLGEEAVGHVFKLMAQRAFGEYAFEQWCGLNVLAVDGVMFRAQDTTENLAAFGCDRNVMGDNPYPQVRMCSLMETSSHLLLASEFDGRDVGEMSLAERLIPSVPDNSLTLFDRGYYSLGLLHLWMTKGVNTHWMLPARKDLQYIVKHQLREHDAVVTLKTSPQARKKFDGLPETIEARLTSYEVNGKTYRVLSSMVDAMQFPYEEIADVYVQRWEIELGFREMKQTLHQAKLTLRSKKSEMVRQELWGLLLAYNLIRMMMLDAVKDMPELSPSRLSFGLCMRHIIVFFLTTIPDTVTKLPVHYEYLMESLRMMKLPDKRPDRYYPRVVRKRPTKYPTKKKASQLN</sequence>
<dbReference type="Proteomes" id="UP000063991">
    <property type="component" value="Chromosome"/>
</dbReference>
<evidence type="ECO:0000259" key="1">
    <source>
        <dbReference type="Pfam" id="PF01609"/>
    </source>
</evidence>
<evidence type="ECO:0000313" key="4">
    <source>
        <dbReference type="Proteomes" id="UP000063991"/>
    </source>
</evidence>
<dbReference type="GO" id="GO:0004803">
    <property type="term" value="F:transposase activity"/>
    <property type="evidence" value="ECO:0007669"/>
    <property type="project" value="InterPro"/>
</dbReference>
<dbReference type="Pfam" id="PF13006">
    <property type="entry name" value="Nterm_IS4"/>
    <property type="match status" value="1"/>
</dbReference>
<dbReference type="SUPFAM" id="SSF53098">
    <property type="entry name" value="Ribonuclease H-like"/>
    <property type="match status" value="1"/>
</dbReference>
<dbReference type="InterPro" id="IPR024473">
    <property type="entry name" value="Transposases_IS4_N"/>
</dbReference>
<dbReference type="GO" id="GO:0003677">
    <property type="term" value="F:DNA binding"/>
    <property type="evidence" value="ECO:0007669"/>
    <property type="project" value="InterPro"/>
</dbReference>
<organism evidence="3 4">
    <name type="scientific">Alteromonas macleodii</name>
    <name type="common">Pseudoalteromonas macleodii</name>
    <dbReference type="NCBI Taxonomy" id="28108"/>
    <lineage>
        <taxon>Bacteria</taxon>
        <taxon>Pseudomonadati</taxon>
        <taxon>Pseudomonadota</taxon>
        <taxon>Gammaproteobacteria</taxon>
        <taxon>Alteromonadales</taxon>
        <taxon>Alteromonadaceae</taxon>
        <taxon>Alteromonas/Salinimonas group</taxon>
        <taxon>Alteromonas</taxon>
    </lineage>
</organism>
<dbReference type="OrthoDB" id="9796012at2"/>
<dbReference type="InterPro" id="IPR047952">
    <property type="entry name" value="Transpos_IS4"/>
</dbReference>
<protein>
    <submittedName>
        <fullName evidence="3">Transposase</fullName>
    </submittedName>
</protein>
<reference evidence="3 4" key="1">
    <citation type="submission" date="2015-12" db="EMBL/GenBank/DDBJ databases">
        <authorList>
            <person name="Shamseldin A."/>
            <person name="Moawad H."/>
            <person name="Abd El-Rahim W.M."/>
            <person name="Sadowsky M.J."/>
        </authorList>
    </citation>
    <scope>NUCLEOTIDE SEQUENCE [LARGE SCALE GENOMIC DNA]</scope>
    <source>
        <strain evidence="3 4">D7</strain>
    </source>
</reference>
<evidence type="ECO:0000313" key="3">
    <source>
        <dbReference type="EMBL" id="AMJ99500.1"/>
    </source>
</evidence>
<name>A0A126Q3B2_ALTMA</name>
<dbReference type="PATRIC" id="fig|28108.53.peg.1649"/>
<dbReference type="InterPro" id="IPR002559">
    <property type="entry name" value="Transposase_11"/>
</dbReference>
<feature type="domain" description="Transposase IS4 N-terminal" evidence="2">
    <location>
        <begin position="19"/>
        <end position="109"/>
    </location>
</feature>
<dbReference type="PANTHER" id="PTHR37529">
    <property type="entry name" value="TRANSPOSASE INSG FOR INSERTION SEQUENCE ELEMENT IS4-RELATED"/>
    <property type="match status" value="1"/>
</dbReference>
<gene>
    <name evidence="3" type="ORF">AVL55_15850</name>
</gene>
<dbReference type="Pfam" id="PF01609">
    <property type="entry name" value="DDE_Tnp_1"/>
    <property type="match status" value="1"/>
</dbReference>
<dbReference type="InterPro" id="IPR012337">
    <property type="entry name" value="RNaseH-like_sf"/>
</dbReference>
<dbReference type="NCBIfam" id="NF033592">
    <property type="entry name" value="transpos_IS4_1"/>
    <property type="match status" value="1"/>
</dbReference>
<accession>A0A126Q3B2</accession>
<dbReference type="PANTHER" id="PTHR37529:SF1">
    <property type="entry name" value="TRANSPOSASE INSG FOR INSERTION SEQUENCE ELEMENT IS4-RELATED"/>
    <property type="match status" value="1"/>
</dbReference>
<dbReference type="RefSeq" id="WP_061095784.1">
    <property type="nucleotide sequence ID" value="NZ_CP012202.1"/>
</dbReference>